<dbReference type="HOGENOM" id="CLU_2881362_0_0_11"/>
<evidence type="ECO:0000313" key="3">
    <source>
        <dbReference type="Proteomes" id="UP000030300"/>
    </source>
</evidence>
<dbReference type="EMBL" id="CP009896">
    <property type="protein sequence ID" value="AJR18253.1"/>
    <property type="molecule type" value="Genomic_DNA"/>
</dbReference>
<dbReference type="STRING" id="2045.KR76_00071"/>
<feature type="compositionally biased region" description="Basic and acidic residues" evidence="1">
    <location>
        <begin position="25"/>
        <end position="42"/>
    </location>
</feature>
<dbReference type="KEGG" id="psim:KR76_00071"/>
<reference evidence="2 3" key="1">
    <citation type="journal article" date="2015" name="Genome Announc.">
        <title>Complete Genome Sequence of Steroid-Transforming Nocardioides simplex VKM Ac-2033D.</title>
        <authorList>
            <person name="Shtratnikova V.Y."/>
            <person name="Schelkunov M.I."/>
            <person name="Pekov Y.A."/>
            <person name="Fokina V.V."/>
            <person name="Logacheva M.D."/>
            <person name="Sokolov S.L."/>
            <person name="Bragin E.Y."/>
            <person name="Ashapkin V.V."/>
            <person name="Donova M.V."/>
        </authorList>
    </citation>
    <scope>NUCLEOTIDE SEQUENCE [LARGE SCALE GENOMIC DNA]</scope>
    <source>
        <strain evidence="2 3">VKM Ac-2033D</strain>
    </source>
</reference>
<evidence type="ECO:0000313" key="2">
    <source>
        <dbReference type="EMBL" id="AJR18253.1"/>
    </source>
</evidence>
<dbReference type="Proteomes" id="UP000030300">
    <property type="component" value="Chromosome"/>
</dbReference>
<protein>
    <submittedName>
        <fullName evidence="2">Uncharacterized protein</fullName>
    </submittedName>
</protein>
<accession>A0A0C5WY74</accession>
<gene>
    <name evidence="2" type="ORF">KR76_00071</name>
</gene>
<name>A0A0C5WY74_NOCSI</name>
<evidence type="ECO:0000256" key="1">
    <source>
        <dbReference type="SAM" id="MobiDB-lite"/>
    </source>
</evidence>
<sequence>MLRGRSGEDHEGRHERAGQDSGPPARDRSVPRSPQPHDEHLRAQAPQNATKTPEISAITGVSR</sequence>
<keyword evidence="3" id="KW-1185">Reference proteome</keyword>
<dbReference type="AlphaFoldDB" id="A0A0C5WY74"/>
<proteinExistence type="predicted"/>
<feature type="compositionally biased region" description="Polar residues" evidence="1">
    <location>
        <begin position="45"/>
        <end position="63"/>
    </location>
</feature>
<feature type="region of interest" description="Disordered" evidence="1">
    <location>
        <begin position="1"/>
        <end position="63"/>
    </location>
</feature>
<organism evidence="2 3">
    <name type="scientific">Nocardioides simplex</name>
    <name type="common">Arthrobacter simplex</name>
    <dbReference type="NCBI Taxonomy" id="2045"/>
    <lineage>
        <taxon>Bacteria</taxon>
        <taxon>Bacillati</taxon>
        <taxon>Actinomycetota</taxon>
        <taxon>Actinomycetes</taxon>
        <taxon>Propionibacteriales</taxon>
        <taxon>Nocardioidaceae</taxon>
        <taxon>Pimelobacter</taxon>
    </lineage>
</organism>
<feature type="compositionally biased region" description="Basic and acidic residues" evidence="1">
    <location>
        <begin position="1"/>
        <end position="18"/>
    </location>
</feature>